<evidence type="ECO:0000256" key="4">
    <source>
        <dbReference type="RuleBase" id="RU003718"/>
    </source>
</evidence>
<dbReference type="InterPro" id="IPR035595">
    <property type="entry name" value="UDP_glycos_trans_CS"/>
</dbReference>
<dbReference type="Proteomes" id="UP001161247">
    <property type="component" value="Chromosome 1"/>
</dbReference>
<dbReference type="GO" id="GO:0016138">
    <property type="term" value="P:glycoside biosynthetic process"/>
    <property type="evidence" value="ECO:0007669"/>
    <property type="project" value="UniProtKB-ARBA"/>
</dbReference>
<dbReference type="EC" id="2.4.1.-" evidence="5"/>
<accession>A0AAV1C6S0</accession>
<dbReference type="AlphaFoldDB" id="A0AAV1C6S0"/>
<name>A0AAV1C6S0_OLDCO</name>
<organism evidence="7 8">
    <name type="scientific">Oldenlandia corymbosa var. corymbosa</name>
    <dbReference type="NCBI Taxonomy" id="529605"/>
    <lineage>
        <taxon>Eukaryota</taxon>
        <taxon>Viridiplantae</taxon>
        <taxon>Streptophyta</taxon>
        <taxon>Embryophyta</taxon>
        <taxon>Tracheophyta</taxon>
        <taxon>Spermatophyta</taxon>
        <taxon>Magnoliopsida</taxon>
        <taxon>eudicotyledons</taxon>
        <taxon>Gunneridae</taxon>
        <taxon>Pentapetalae</taxon>
        <taxon>asterids</taxon>
        <taxon>lamiids</taxon>
        <taxon>Gentianales</taxon>
        <taxon>Rubiaceae</taxon>
        <taxon>Rubioideae</taxon>
        <taxon>Spermacoceae</taxon>
        <taxon>Hedyotis-Oldenlandia complex</taxon>
        <taxon>Oldenlandia</taxon>
    </lineage>
</organism>
<keyword evidence="8" id="KW-1185">Reference proteome</keyword>
<evidence type="ECO:0000256" key="3">
    <source>
        <dbReference type="ARBA" id="ARBA00022679"/>
    </source>
</evidence>
<gene>
    <name evidence="7" type="ORF">OLC1_LOCUS3255</name>
</gene>
<evidence type="ECO:0000259" key="6">
    <source>
        <dbReference type="Pfam" id="PF26168"/>
    </source>
</evidence>
<evidence type="ECO:0000256" key="1">
    <source>
        <dbReference type="ARBA" id="ARBA00009995"/>
    </source>
</evidence>
<evidence type="ECO:0000313" key="8">
    <source>
        <dbReference type="Proteomes" id="UP001161247"/>
    </source>
</evidence>
<proteinExistence type="inferred from homology"/>
<evidence type="ECO:0000313" key="7">
    <source>
        <dbReference type="EMBL" id="CAI9091294.1"/>
    </source>
</evidence>
<dbReference type="GO" id="GO:0008194">
    <property type="term" value="F:UDP-glycosyltransferase activity"/>
    <property type="evidence" value="ECO:0007669"/>
    <property type="project" value="InterPro"/>
</dbReference>
<comment type="similarity">
    <text evidence="1 4">Belongs to the UDP-glycosyltransferase family.</text>
</comment>
<feature type="domain" description="Glycosyltransferase N-terminal" evidence="6">
    <location>
        <begin position="9"/>
        <end position="236"/>
    </location>
</feature>
<dbReference type="EMBL" id="OX459118">
    <property type="protein sequence ID" value="CAI9091294.1"/>
    <property type="molecule type" value="Genomic_DNA"/>
</dbReference>
<protein>
    <recommendedName>
        <fullName evidence="5">Glycosyltransferase</fullName>
        <ecNumber evidence="5">2.4.1.-</ecNumber>
    </recommendedName>
</protein>
<dbReference type="Pfam" id="PF26168">
    <property type="entry name" value="Glyco_transf_N"/>
    <property type="match status" value="1"/>
</dbReference>
<dbReference type="PANTHER" id="PTHR48044:SF39">
    <property type="entry name" value="GLYCOSYLTRANSFERASE"/>
    <property type="match status" value="1"/>
</dbReference>
<keyword evidence="2 4" id="KW-0328">Glycosyltransferase</keyword>
<dbReference type="Gene3D" id="3.40.50.2000">
    <property type="entry name" value="Glycogen Phosphorylase B"/>
    <property type="match status" value="2"/>
</dbReference>
<dbReference type="FunFam" id="3.40.50.2000:FF:000060">
    <property type="entry name" value="Glycosyltransferase"/>
    <property type="match status" value="1"/>
</dbReference>
<dbReference type="PROSITE" id="PS00375">
    <property type="entry name" value="UDPGT"/>
    <property type="match status" value="1"/>
</dbReference>
<dbReference type="CDD" id="cd03784">
    <property type="entry name" value="GT1_Gtf-like"/>
    <property type="match status" value="1"/>
</dbReference>
<keyword evidence="3 4" id="KW-0808">Transferase</keyword>
<dbReference type="SUPFAM" id="SSF53756">
    <property type="entry name" value="UDP-Glycosyltransferase/glycogen phosphorylase"/>
    <property type="match status" value="1"/>
</dbReference>
<reference evidence="7" key="1">
    <citation type="submission" date="2023-03" db="EMBL/GenBank/DDBJ databases">
        <authorList>
            <person name="Julca I."/>
        </authorList>
    </citation>
    <scope>NUCLEOTIDE SEQUENCE</scope>
</reference>
<sequence length="453" mass="51021">MEQNKKLLRVLMLPWLAHGHISPFLELAKTLTTRNFHIYICSTPVTLASIKKKVDKNYSGSIDLVDLHLPSSPELPPHFHTTNGLPPKLMPALKEAYEKSAPEFSKIVSDLRPDLVIYDYNQPWAAEIASSLNIPAVQFLTASLVFVCYALHMVNNPGEKFPYPEIYLRDYEMKKQDEAKLQLTDEDLKDRDAAIQAMFRSYKIVLSKSFKEIEGKFIDMFSAFSNKKVVSVGPLVQDVTTTDIDNDEDEEIREWLDQKEKGSVVYASFGSEYFLTKEERHAISLGLELSNVNFIWVIRFPVGENKITIEESLPEGFLNRVGNRGKILQGWAPQGKILKHPSTGAFLSHCGWGSVMESMSCGVPVVALPMHIDQPLNARLLTAVGVGVEAVRDDGGNLRSEEIARVIRQVLVDENGEDVRRKAKEMSEIMEKKGDEEIDNVAEELQGLCENKQ</sequence>
<dbReference type="PANTHER" id="PTHR48044">
    <property type="entry name" value="GLYCOSYLTRANSFERASE"/>
    <property type="match status" value="1"/>
</dbReference>
<evidence type="ECO:0000256" key="5">
    <source>
        <dbReference type="RuleBase" id="RU362057"/>
    </source>
</evidence>
<dbReference type="InterPro" id="IPR002213">
    <property type="entry name" value="UDP_glucos_trans"/>
</dbReference>
<dbReference type="Pfam" id="PF00201">
    <property type="entry name" value="UDPGT"/>
    <property type="match status" value="1"/>
</dbReference>
<dbReference type="InterPro" id="IPR058980">
    <property type="entry name" value="Glyco_transf_N"/>
</dbReference>
<evidence type="ECO:0000256" key="2">
    <source>
        <dbReference type="ARBA" id="ARBA00022676"/>
    </source>
</evidence>